<reference evidence="3 4" key="1">
    <citation type="submission" date="2018-11" db="EMBL/GenBank/DDBJ databases">
        <title>Novel bacteria species description.</title>
        <authorList>
            <person name="Han J.-H."/>
        </authorList>
    </citation>
    <scope>NUCLEOTIDE SEQUENCE [LARGE SCALE GENOMIC DNA]</scope>
    <source>
        <strain evidence="3 4">KCTC23259</strain>
    </source>
</reference>
<organism evidence="3 4">
    <name type="scientific">Lacihabitans soyangensis</name>
    <dbReference type="NCBI Taxonomy" id="869394"/>
    <lineage>
        <taxon>Bacteria</taxon>
        <taxon>Pseudomonadati</taxon>
        <taxon>Bacteroidota</taxon>
        <taxon>Cytophagia</taxon>
        <taxon>Cytophagales</taxon>
        <taxon>Leadbetterellaceae</taxon>
        <taxon>Lacihabitans</taxon>
    </lineage>
</organism>
<dbReference type="CDD" id="cd16325">
    <property type="entry name" value="LolA"/>
    <property type="match status" value="1"/>
</dbReference>
<evidence type="ECO:0000313" key="4">
    <source>
        <dbReference type="Proteomes" id="UP001204144"/>
    </source>
</evidence>
<sequence length="213" mass="23937">MKKGFLIITALFFVWSAMAQDKKAEAILDAMSAKYKALKTFNANFTYGVEGANMKLSNVFTGNVTVKGNKFKLKTAGQEIFNNGKDIYTYVKETNEVNISDFNPNDDSDFSPTKIYSIYKKGYKYIFKEEKKEGAASYEVVELSPTSGKSNVAKIQISVNKSDKSIKTWKVWDKSGKKTVFRIDKFVPNVPAADALFTFDKAKYPGVEVVDLR</sequence>
<dbReference type="Gene3D" id="2.50.20.10">
    <property type="entry name" value="Lipoprotein localisation LolA/LolB/LppX"/>
    <property type="match status" value="1"/>
</dbReference>
<gene>
    <name evidence="3" type="ORF">EGI31_22660</name>
</gene>
<dbReference type="InterPro" id="IPR029046">
    <property type="entry name" value="LolA/LolB/LppX"/>
</dbReference>
<evidence type="ECO:0000256" key="1">
    <source>
        <dbReference type="ARBA" id="ARBA00022729"/>
    </source>
</evidence>
<comment type="caution">
    <text evidence="3">The sequence shown here is derived from an EMBL/GenBank/DDBJ whole genome shotgun (WGS) entry which is preliminary data.</text>
</comment>
<keyword evidence="4" id="KW-1185">Reference proteome</keyword>
<proteinExistence type="predicted"/>
<dbReference type="Pfam" id="PF03548">
    <property type="entry name" value="LolA"/>
    <property type="match status" value="1"/>
</dbReference>
<dbReference type="PANTHER" id="PTHR35869">
    <property type="entry name" value="OUTER-MEMBRANE LIPOPROTEIN CARRIER PROTEIN"/>
    <property type="match status" value="1"/>
</dbReference>
<name>A0AAE3H7A4_9BACT</name>
<dbReference type="RefSeq" id="WP_255039455.1">
    <property type="nucleotide sequence ID" value="NZ_RJUF01000192.1"/>
</dbReference>
<accession>A0AAE3H7A4</accession>
<protein>
    <submittedName>
        <fullName evidence="3">Outer membrane lipoprotein carrier protein LolA</fullName>
    </submittedName>
</protein>
<dbReference type="EMBL" id="RJUF01000192">
    <property type="protein sequence ID" value="MCP9765747.1"/>
    <property type="molecule type" value="Genomic_DNA"/>
</dbReference>
<feature type="signal peptide" evidence="2">
    <location>
        <begin position="1"/>
        <end position="19"/>
    </location>
</feature>
<dbReference type="InterPro" id="IPR004564">
    <property type="entry name" value="OM_lipoprot_carrier_LolA-like"/>
</dbReference>
<dbReference type="PANTHER" id="PTHR35869:SF1">
    <property type="entry name" value="OUTER-MEMBRANE LIPOPROTEIN CARRIER PROTEIN"/>
    <property type="match status" value="1"/>
</dbReference>
<feature type="chain" id="PRO_5042222829" evidence="2">
    <location>
        <begin position="20"/>
        <end position="213"/>
    </location>
</feature>
<dbReference type="SUPFAM" id="SSF89392">
    <property type="entry name" value="Prokaryotic lipoproteins and lipoprotein localization factors"/>
    <property type="match status" value="1"/>
</dbReference>
<dbReference type="Proteomes" id="UP001204144">
    <property type="component" value="Unassembled WGS sequence"/>
</dbReference>
<evidence type="ECO:0000256" key="2">
    <source>
        <dbReference type="SAM" id="SignalP"/>
    </source>
</evidence>
<dbReference type="AlphaFoldDB" id="A0AAE3H7A4"/>
<evidence type="ECO:0000313" key="3">
    <source>
        <dbReference type="EMBL" id="MCP9765747.1"/>
    </source>
</evidence>
<keyword evidence="3" id="KW-0449">Lipoprotein</keyword>
<keyword evidence="1 2" id="KW-0732">Signal</keyword>